<dbReference type="GO" id="GO:0005737">
    <property type="term" value="C:cytoplasm"/>
    <property type="evidence" value="ECO:0007669"/>
    <property type="project" value="TreeGrafter"/>
</dbReference>
<dbReference type="Gene3D" id="3.30.1490.20">
    <property type="entry name" value="ATP-grasp fold, A domain"/>
    <property type="match status" value="1"/>
</dbReference>
<dbReference type="SUPFAM" id="SSF56059">
    <property type="entry name" value="Glutathione synthetase ATP-binding domain-like"/>
    <property type="match status" value="1"/>
</dbReference>
<dbReference type="KEGG" id="kbs:EPA93_37660"/>
<dbReference type="GO" id="GO:0018169">
    <property type="term" value="F:ribosomal S6-glutamic acid ligase activity"/>
    <property type="evidence" value="ECO:0007669"/>
    <property type="project" value="TreeGrafter"/>
</dbReference>
<evidence type="ECO:0000313" key="4">
    <source>
        <dbReference type="Proteomes" id="UP000290365"/>
    </source>
</evidence>
<keyword evidence="1" id="KW-0547">Nucleotide-binding</keyword>
<evidence type="ECO:0000313" key="3">
    <source>
        <dbReference type="EMBL" id="QBD81396.1"/>
    </source>
</evidence>
<dbReference type="GO" id="GO:0005524">
    <property type="term" value="F:ATP binding"/>
    <property type="evidence" value="ECO:0007669"/>
    <property type="project" value="UniProtKB-UniRule"/>
</dbReference>
<keyword evidence="4" id="KW-1185">Reference proteome</keyword>
<dbReference type="RefSeq" id="WP_129892457.1">
    <property type="nucleotide sequence ID" value="NZ_CP035758.1"/>
</dbReference>
<keyword evidence="1" id="KW-0067">ATP-binding</keyword>
<dbReference type="PROSITE" id="PS50975">
    <property type="entry name" value="ATP_GRASP"/>
    <property type="match status" value="1"/>
</dbReference>
<dbReference type="EMBL" id="CP035758">
    <property type="protein sequence ID" value="QBD81396.1"/>
    <property type="molecule type" value="Genomic_DNA"/>
</dbReference>
<name>A0A4P6K1P4_KTERU</name>
<sequence>MNICFIVDEESRIKTPTMKDVLRQLSANHQITTISVSTVADAHAIMHTREALADVYLLKSHTPGALEIARLAEEKGIRVINSWKATQACQDRAFLSELFLAEDVPWPRTWVLDRFEQDLSEDMLSALTFPLMVKARYAYEGVFVDKVDTLEQLKRLATYKSLEPVIIQEYRQSDGWDTKVWVIGETILAAKRRSPLTHEPQDQFQLSPQDISAEMRDVALRIGKLLSADVFVVDMLITEQGPVAIDVNPFPGFRGLFGPEKAFVSLIEGLQQEAAIA</sequence>
<dbReference type="PANTHER" id="PTHR21621">
    <property type="entry name" value="RIBOSOMAL PROTEIN S6 MODIFICATION PROTEIN"/>
    <property type="match status" value="1"/>
</dbReference>
<dbReference type="Proteomes" id="UP000290365">
    <property type="component" value="Chromosome"/>
</dbReference>
<dbReference type="InterPro" id="IPR013651">
    <property type="entry name" value="ATP-grasp_RimK-type"/>
</dbReference>
<dbReference type="GO" id="GO:0046872">
    <property type="term" value="F:metal ion binding"/>
    <property type="evidence" value="ECO:0007669"/>
    <property type="project" value="InterPro"/>
</dbReference>
<dbReference type="AlphaFoldDB" id="A0A4P6K1P4"/>
<evidence type="ECO:0000256" key="1">
    <source>
        <dbReference type="PROSITE-ProRule" id="PRU00409"/>
    </source>
</evidence>
<dbReference type="InterPro" id="IPR013815">
    <property type="entry name" value="ATP_grasp_subdomain_1"/>
</dbReference>
<feature type="domain" description="ATP-grasp" evidence="2">
    <location>
        <begin position="96"/>
        <end position="275"/>
    </location>
</feature>
<dbReference type="OrthoDB" id="9786585at2"/>
<accession>A0A4P6K1P4</accession>
<dbReference type="Gene3D" id="3.30.470.20">
    <property type="entry name" value="ATP-grasp fold, B domain"/>
    <property type="match status" value="1"/>
</dbReference>
<dbReference type="InterPro" id="IPR011761">
    <property type="entry name" value="ATP-grasp"/>
</dbReference>
<evidence type="ECO:0000259" key="2">
    <source>
        <dbReference type="PROSITE" id="PS50975"/>
    </source>
</evidence>
<organism evidence="3 4">
    <name type="scientific">Ktedonosporobacter rubrisoli</name>
    <dbReference type="NCBI Taxonomy" id="2509675"/>
    <lineage>
        <taxon>Bacteria</taxon>
        <taxon>Bacillati</taxon>
        <taxon>Chloroflexota</taxon>
        <taxon>Ktedonobacteria</taxon>
        <taxon>Ktedonobacterales</taxon>
        <taxon>Ktedonosporobacteraceae</taxon>
        <taxon>Ktedonosporobacter</taxon>
    </lineage>
</organism>
<dbReference type="Pfam" id="PF08443">
    <property type="entry name" value="RimK"/>
    <property type="match status" value="1"/>
</dbReference>
<dbReference type="PANTHER" id="PTHR21621:SF0">
    <property type="entry name" value="BETA-CITRYLGLUTAMATE SYNTHASE B-RELATED"/>
    <property type="match status" value="1"/>
</dbReference>
<protein>
    <recommendedName>
        <fullName evidence="2">ATP-grasp domain-containing protein</fullName>
    </recommendedName>
</protein>
<dbReference type="GO" id="GO:0009432">
    <property type="term" value="P:SOS response"/>
    <property type="evidence" value="ECO:0007669"/>
    <property type="project" value="TreeGrafter"/>
</dbReference>
<reference evidence="3 4" key="1">
    <citation type="submission" date="2019-01" db="EMBL/GenBank/DDBJ databases">
        <title>Ktedonosporobacter rubrisoli SCAWS-G2.</title>
        <authorList>
            <person name="Huang Y."/>
            <person name="Yan B."/>
        </authorList>
    </citation>
    <scope>NUCLEOTIDE SEQUENCE [LARGE SCALE GENOMIC DNA]</scope>
    <source>
        <strain evidence="3 4">SCAWS-G2</strain>
    </source>
</reference>
<proteinExistence type="predicted"/>
<gene>
    <name evidence="3" type="ORF">EPA93_37660</name>
</gene>